<comment type="subunit">
    <text evidence="6">Component of the NOP7 complex, composed of ERB1, NOP7 and YTM1. Within the NOP7 complex ERB1 appears to interact directly with NOP7 and YTM1. The NOP7 complex also associates with the 66S pre-ribosome.</text>
</comment>
<dbReference type="eggNOG" id="KOG0650">
    <property type="taxonomic scope" value="Eukaryota"/>
</dbReference>
<accession>A0A0L0T0C1</accession>
<dbReference type="CDD" id="cd00200">
    <property type="entry name" value="WD40"/>
    <property type="match status" value="1"/>
</dbReference>
<dbReference type="HAMAP" id="MF_03027">
    <property type="entry name" value="BOP1"/>
    <property type="match status" value="1"/>
</dbReference>
<feature type="region of interest" description="Disordered" evidence="8">
    <location>
        <begin position="1"/>
        <end position="114"/>
    </location>
</feature>
<feature type="compositionally biased region" description="Acidic residues" evidence="8">
    <location>
        <begin position="62"/>
        <end position="101"/>
    </location>
</feature>
<evidence type="ECO:0000256" key="4">
    <source>
        <dbReference type="ARBA" id="ARBA00022737"/>
    </source>
</evidence>
<sequence>MAGRSKRTPTRRAPAAAPAPPKARAVPAPSAQSRKRRTRDPDSDDSDATAAPQAPSSATSAADDDSEDDDDFMAAEIDGGSDSDSDPGSDAGDDDEDEEGDERYAAIDALTPEQFMRIAGPILKERLPYLAKQLAELSDGELDGEGDDEYRPDGDSDEDDAAMDGDDEDDDKEGEDDEEDEDEDEEDAGSDSDEDDERVEAGPKIIPGPEIIPDTDSDDSDADLDHVNTVGNVPMEWYNDYPHIGYDLDGKKVMKPAVGDELDKFLSKMDDPKYWTSVHDKQDQKDVELTEDELAIIQKLQKAEYAADGFDPYQPTVEWFTSKTEIHPLSAAPEPKRRFVPSKWEHKKVMKIVRAIRNGWIVPNKPKAEKPKYFDIWGADTAESRDDHPMHLPAPKMALPGHIESYNPPEEYLFTEEEKQAWLDADPEDRKIDFIPQKFTSLRAVPAYDQFTQNRFQRCLDLYLCPRVRRNRIEVDPDSLIPRLPDPKDLEPFPTALSIAFRGHTGAVRSFALSPTGQFMLSGSDDGALRLWEVATARCLQVWTLGEPVVSVAWNPSKSVAVAAVAFGQDVAILNLGSTTVAFGVATDAKTAKTTTTMLAGDAAPVAAANSASGQRLAPKCEWRRPTRALAAQGVAWTVHHGKPVATVAWHRKGDYFVTTTPNHGAASVMVHQLARKQSQQPFKKNKGLVITAQFHPTKPHLLVATQRYVRIYDLVAQDIVKKLTSGVKWISSMDQHPSGDHVIVGAYDRRLCWWDLELGVKPYKTLRYHQQALRSVAFHPSYPLFASSSDDGTIQIFHGMVYADLMTNPLIVPVKILRAHAPVNSLGALNLRWHPTQPWLISSGADGVIKLWT</sequence>
<evidence type="ECO:0000313" key="11">
    <source>
        <dbReference type="Proteomes" id="UP000054350"/>
    </source>
</evidence>
<feature type="compositionally biased region" description="Acidic residues" evidence="8">
    <location>
        <begin position="138"/>
        <end position="148"/>
    </location>
</feature>
<proteinExistence type="inferred from homology"/>
<dbReference type="Pfam" id="PF00400">
    <property type="entry name" value="WD40"/>
    <property type="match status" value="4"/>
</dbReference>
<evidence type="ECO:0000256" key="5">
    <source>
        <dbReference type="ARBA" id="ARBA00023242"/>
    </source>
</evidence>
<reference evidence="10 11" key="1">
    <citation type="submission" date="2009-11" db="EMBL/GenBank/DDBJ databases">
        <title>Annotation of Allomyces macrogynus ATCC 38327.</title>
        <authorList>
            <consortium name="The Broad Institute Genome Sequencing Platform"/>
            <person name="Russ C."/>
            <person name="Cuomo C."/>
            <person name="Burger G."/>
            <person name="Gray M.W."/>
            <person name="Holland P.W.H."/>
            <person name="King N."/>
            <person name="Lang F.B.F."/>
            <person name="Roger A.J."/>
            <person name="Ruiz-Trillo I."/>
            <person name="Young S.K."/>
            <person name="Zeng Q."/>
            <person name="Gargeya S."/>
            <person name="Fitzgerald M."/>
            <person name="Haas B."/>
            <person name="Abouelleil A."/>
            <person name="Alvarado L."/>
            <person name="Arachchi H.M."/>
            <person name="Berlin A."/>
            <person name="Chapman S.B."/>
            <person name="Gearin G."/>
            <person name="Goldberg J."/>
            <person name="Griggs A."/>
            <person name="Gujja S."/>
            <person name="Hansen M."/>
            <person name="Heiman D."/>
            <person name="Howarth C."/>
            <person name="Larimer J."/>
            <person name="Lui A."/>
            <person name="MacDonald P.J.P."/>
            <person name="McCowen C."/>
            <person name="Montmayeur A."/>
            <person name="Murphy C."/>
            <person name="Neiman D."/>
            <person name="Pearson M."/>
            <person name="Priest M."/>
            <person name="Roberts A."/>
            <person name="Saif S."/>
            <person name="Shea T."/>
            <person name="Sisk P."/>
            <person name="Stolte C."/>
            <person name="Sykes S."/>
            <person name="Wortman J."/>
            <person name="Nusbaum C."/>
            <person name="Birren B."/>
        </authorList>
    </citation>
    <scope>NUCLEOTIDE SEQUENCE [LARGE SCALE GENOMIC DNA]</scope>
    <source>
        <strain evidence="10 11">ATCC 38327</strain>
    </source>
</reference>
<feature type="compositionally biased region" description="Acidic residues" evidence="8">
    <location>
        <begin position="155"/>
        <end position="198"/>
    </location>
</feature>
<dbReference type="GO" id="GO:0043021">
    <property type="term" value="F:ribonucleoprotein complex binding"/>
    <property type="evidence" value="ECO:0007669"/>
    <property type="project" value="UniProtKB-UniRule"/>
</dbReference>
<reference evidence="11" key="2">
    <citation type="submission" date="2009-11" db="EMBL/GenBank/DDBJ databases">
        <title>The Genome Sequence of Allomyces macrogynus strain ATCC 38327.</title>
        <authorList>
            <consortium name="The Broad Institute Genome Sequencing Platform"/>
            <person name="Russ C."/>
            <person name="Cuomo C."/>
            <person name="Shea T."/>
            <person name="Young S.K."/>
            <person name="Zeng Q."/>
            <person name="Koehrsen M."/>
            <person name="Haas B."/>
            <person name="Borodovsky M."/>
            <person name="Guigo R."/>
            <person name="Alvarado L."/>
            <person name="Berlin A."/>
            <person name="Borenstein D."/>
            <person name="Chen Z."/>
            <person name="Engels R."/>
            <person name="Freedman E."/>
            <person name="Gellesch M."/>
            <person name="Goldberg J."/>
            <person name="Griggs A."/>
            <person name="Gujja S."/>
            <person name="Heiman D."/>
            <person name="Hepburn T."/>
            <person name="Howarth C."/>
            <person name="Jen D."/>
            <person name="Larson L."/>
            <person name="Lewis B."/>
            <person name="Mehta T."/>
            <person name="Park D."/>
            <person name="Pearson M."/>
            <person name="Roberts A."/>
            <person name="Saif S."/>
            <person name="Shenoy N."/>
            <person name="Sisk P."/>
            <person name="Stolte C."/>
            <person name="Sykes S."/>
            <person name="Walk T."/>
            <person name="White J."/>
            <person name="Yandava C."/>
            <person name="Burger G."/>
            <person name="Gray M.W."/>
            <person name="Holland P.W.H."/>
            <person name="King N."/>
            <person name="Lang F.B.F."/>
            <person name="Roger A.J."/>
            <person name="Ruiz-Trillo I."/>
            <person name="Lander E."/>
            <person name="Nusbaum C."/>
        </authorList>
    </citation>
    <scope>NUCLEOTIDE SEQUENCE [LARGE SCALE GENOMIC DNA]</scope>
    <source>
        <strain evidence="11">ATCC 38327</strain>
    </source>
</reference>
<keyword evidence="3 7" id="KW-0853">WD repeat</keyword>
<dbReference type="STRING" id="578462.A0A0L0T0C1"/>
<evidence type="ECO:0000256" key="8">
    <source>
        <dbReference type="SAM" id="MobiDB-lite"/>
    </source>
</evidence>
<comment type="subcellular location">
    <subcellularLocation>
        <location evidence="6">Nucleus</location>
        <location evidence="6">Nucleolus</location>
    </subcellularLocation>
    <subcellularLocation>
        <location evidence="6">Nucleus</location>
        <location evidence="6">Nucleoplasm</location>
    </subcellularLocation>
</comment>
<feature type="repeat" description="WD" evidence="7">
    <location>
        <begin position="501"/>
        <end position="542"/>
    </location>
</feature>
<dbReference type="GO" id="GO:0000463">
    <property type="term" value="P:maturation of LSU-rRNA from tricistronic rRNA transcript (SSU-rRNA, 5.8S rRNA, LSU-rRNA)"/>
    <property type="evidence" value="ECO:0007669"/>
    <property type="project" value="UniProtKB-UniRule"/>
</dbReference>
<feature type="domain" description="BOP1 N-terminal" evidence="9">
    <location>
        <begin position="238"/>
        <end position="494"/>
    </location>
</feature>
<evidence type="ECO:0000256" key="2">
    <source>
        <dbReference type="ARBA" id="ARBA00022552"/>
    </source>
</evidence>
<dbReference type="GO" id="GO:0030687">
    <property type="term" value="C:preribosome, large subunit precursor"/>
    <property type="evidence" value="ECO:0007669"/>
    <property type="project" value="UniProtKB-UniRule"/>
</dbReference>
<dbReference type="SMART" id="SM01035">
    <property type="entry name" value="BOP1NT"/>
    <property type="match status" value="1"/>
</dbReference>
<dbReference type="OrthoDB" id="5571054at2759"/>
<feature type="region of interest" description="Disordered" evidence="8">
    <location>
        <begin position="137"/>
        <end position="223"/>
    </location>
</feature>
<dbReference type="PROSITE" id="PS50294">
    <property type="entry name" value="WD_REPEATS_REGION"/>
    <property type="match status" value="3"/>
</dbReference>
<dbReference type="OMA" id="MRPAKGE"/>
<dbReference type="AlphaFoldDB" id="A0A0L0T0C1"/>
<feature type="repeat" description="WD" evidence="7">
    <location>
        <begin position="832"/>
        <end position="854"/>
    </location>
</feature>
<evidence type="ECO:0000256" key="7">
    <source>
        <dbReference type="PROSITE-ProRule" id="PRU00221"/>
    </source>
</evidence>
<keyword evidence="2 6" id="KW-0698">rRNA processing</keyword>
<dbReference type="InterPro" id="IPR012953">
    <property type="entry name" value="BOP1_N_dom"/>
</dbReference>
<name>A0A0L0T0C1_ALLM3</name>
<dbReference type="EMBL" id="GG745356">
    <property type="protein sequence ID" value="KNE68233.1"/>
    <property type="molecule type" value="Genomic_DNA"/>
</dbReference>
<dbReference type="VEuPathDB" id="FungiDB:AMAG_12909"/>
<evidence type="ECO:0000256" key="3">
    <source>
        <dbReference type="ARBA" id="ARBA00022574"/>
    </source>
</evidence>
<dbReference type="InterPro" id="IPR019775">
    <property type="entry name" value="WD40_repeat_CS"/>
</dbReference>
<keyword evidence="5 6" id="KW-0539">Nucleus</keyword>
<dbReference type="FunFam" id="2.130.10.10:FF:000061">
    <property type="entry name" value="Ribosome biogenesis protein BOP1 homolog"/>
    <property type="match status" value="1"/>
</dbReference>
<keyword evidence="11" id="KW-1185">Reference proteome</keyword>
<dbReference type="GO" id="GO:0070545">
    <property type="term" value="C:PeBoW complex"/>
    <property type="evidence" value="ECO:0007669"/>
    <property type="project" value="TreeGrafter"/>
</dbReference>
<feature type="repeat" description="WD" evidence="7">
    <location>
        <begin position="767"/>
        <end position="798"/>
    </location>
</feature>
<protein>
    <recommendedName>
        <fullName evidence="6">Ribosome biogenesis protein ERB1</fullName>
    </recommendedName>
    <alternativeName>
        <fullName evidence="6">Eukaryotic ribosome biogenesis protein 1</fullName>
    </alternativeName>
</protein>
<evidence type="ECO:0000256" key="6">
    <source>
        <dbReference type="HAMAP-Rule" id="MF_03027"/>
    </source>
</evidence>
<comment type="similarity">
    <text evidence="6">Belongs to the WD repeat BOP1/ERB1 family.</text>
</comment>
<evidence type="ECO:0000313" key="10">
    <source>
        <dbReference type="EMBL" id="KNE68233.1"/>
    </source>
</evidence>
<dbReference type="PROSITE" id="PS50082">
    <property type="entry name" value="WD_REPEATS_2"/>
    <property type="match status" value="3"/>
</dbReference>
<dbReference type="Gene3D" id="2.130.10.10">
    <property type="entry name" value="YVTN repeat-like/Quinoprotein amine dehydrogenase"/>
    <property type="match status" value="1"/>
</dbReference>
<dbReference type="PANTHER" id="PTHR17605">
    <property type="entry name" value="RIBOSOME BIOGENESIS PROTEIN BOP1 BLOCK OF PROLIFERATION 1 PROTEIN"/>
    <property type="match status" value="1"/>
</dbReference>
<gene>
    <name evidence="6" type="primary">ERB1</name>
    <name evidence="10" type="ORF">AMAG_12909</name>
</gene>
<dbReference type="SMART" id="SM00320">
    <property type="entry name" value="WD40"/>
    <property type="match status" value="7"/>
</dbReference>
<evidence type="ECO:0000256" key="1">
    <source>
        <dbReference type="ARBA" id="ARBA00022517"/>
    </source>
</evidence>
<comment type="function">
    <text evidence="6">Component of the NOP7 complex, which is required for maturation of the 25S and 5.8S ribosomal RNAs and formation of the 60S ribosome.</text>
</comment>
<keyword evidence="4" id="KW-0677">Repeat</keyword>
<dbReference type="PANTHER" id="PTHR17605:SF0">
    <property type="entry name" value="RIBOSOME BIOGENESIS PROTEIN BOP1"/>
    <property type="match status" value="1"/>
</dbReference>
<feature type="compositionally biased region" description="Low complexity" evidence="8">
    <location>
        <begin position="202"/>
        <end position="212"/>
    </location>
</feature>
<dbReference type="GO" id="GO:0000466">
    <property type="term" value="P:maturation of 5.8S rRNA from tricistronic rRNA transcript (SSU-rRNA, 5.8S rRNA, LSU-rRNA)"/>
    <property type="evidence" value="ECO:0007669"/>
    <property type="project" value="UniProtKB-UniRule"/>
</dbReference>
<dbReference type="InterPro" id="IPR001680">
    <property type="entry name" value="WD40_rpt"/>
</dbReference>
<feature type="compositionally biased region" description="Low complexity" evidence="8">
    <location>
        <begin position="11"/>
        <end position="31"/>
    </location>
</feature>
<dbReference type="GO" id="GO:0005654">
    <property type="term" value="C:nucleoplasm"/>
    <property type="evidence" value="ECO:0007669"/>
    <property type="project" value="UniProtKB-SubCell"/>
</dbReference>
<dbReference type="Pfam" id="PF08145">
    <property type="entry name" value="BOP1NT"/>
    <property type="match status" value="1"/>
</dbReference>
<dbReference type="InterPro" id="IPR015943">
    <property type="entry name" value="WD40/YVTN_repeat-like_dom_sf"/>
</dbReference>
<dbReference type="InterPro" id="IPR036322">
    <property type="entry name" value="WD40_repeat_dom_sf"/>
</dbReference>
<feature type="compositionally biased region" description="Acidic residues" evidence="8">
    <location>
        <begin position="213"/>
        <end position="222"/>
    </location>
</feature>
<dbReference type="InterPro" id="IPR028598">
    <property type="entry name" value="BOP1/Erb1"/>
</dbReference>
<feature type="compositionally biased region" description="Basic residues" evidence="8">
    <location>
        <begin position="1"/>
        <end position="10"/>
    </location>
</feature>
<keyword evidence="1 6" id="KW-0690">Ribosome biogenesis</keyword>
<organism evidence="10 11">
    <name type="scientific">Allomyces macrogynus (strain ATCC 38327)</name>
    <name type="common">Allomyces javanicus var. macrogynus</name>
    <dbReference type="NCBI Taxonomy" id="578462"/>
    <lineage>
        <taxon>Eukaryota</taxon>
        <taxon>Fungi</taxon>
        <taxon>Fungi incertae sedis</taxon>
        <taxon>Blastocladiomycota</taxon>
        <taxon>Blastocladiomycetes</taxon>
        <taxon>Blastocladiales</taxon>
        <taxon>Blastocladiaceae</taxon>
        <taxon>Allomyces</taxon>
    </lineage>
</organism>
<dbReference type="PROSITE" id="PS00678">
    <property type="entry name" value="WD_REPEATS_1"/>
    <property type="match status" value="1"/>
</dbReference>
<dbReference type="Proteomes" id="UP000054350">
    <property type="component" value="Unassembled WGS sequence"/>
</dbReference>
<dbReference type="SUPFAM" id="SSF50978">
    <property type="entry name" value="WD40 repeat-like"/>
    <property type="match status" value="1"/>
</dbReference>
<evidence type="ECO:0000259" key="9">
    <source>
        <dbReference type="SMART" id="SM01035"/>
    </source>
</evidence>
<feature type="compositionally biased region" description="Low complexity" evidence="8">
    <location>
        <begin position="48"/>
        <end position="61"/>
    </location>
</feature>